<evidence type="ECO:0000256" key="1">
    <source>
        <dbReference type="ARBA" id="ARBA00023015"/>
    </source>
</evidence>
<dbReference type="CDD" id="cd06170">
    <property type="entry name" value="LuxR_C_like"/>
    <property type="match status" value="1"/>
</dbReference>
<dbReference type="PRINTS" id="PR00038">
    <property type="entry name" value="HTHLUXR"/>
</dbReference>
<dbReference type="RefSeq" id="WP_183513898.1">
    <property type="nucleotide sequence ID" value="NZ_JACIBU010000001.1"/>
</dbReference>
<dbReference type="GO" id="GO:0006355">
    <property type="term" value="P:regulation of DNA-templated transcription"/>
    <property type="evidence" value="ECO:0007669"/>
    <property type="project" value="InterPro"/>
</dbReference>
<dbReference type="Proteomes" id="UP000580718">
    <property type="component" value="Unassembled WGS sequence"/>
</dbReference>
<comment type="caution">
    <text evidence="5">The sequence shown here is derived from an EMBL/GenBank/DDBJ whole genome shotgun (WGS) entry which is preliminary data.</text>
</comment>
<evidence type="ECO:0000256" key="2">
    <source>
        <dbReference type="ARBA" id="ARBA00023125"/>
    </source>
</evidence>
<dbReference type="PROSITE" id="PS50043">
    <property type="entry name" value="HTH_LUXR_2"/>
    <property type="match status" value="1"/>
</dbReference>
<organism evidence="5 6">
    <name type="scientific">Modestobacter versicolor</name>
    <dbReference type="NCBI Taxonomy" id="429133"/>
    <lineage>
        <taxon>Bacteria</taxon>
        <taxon>Bacillati</taxon>
        <taxon>Actinomycetota</taxon>
        <taxon>Actinomycetes</taxon>
        <taxon>Geodermatophilales</taxon>
        <taxon>Geodermatophilaceae</taxon>
        <taxon>Modestobacter</taxon>
    </lineage>
</organism>
<evidence type="ECO:0000313" key="6">
    <source>
        <dbReference type="Proteomes" id="UP000580718"/>
    </source>
</evidence>
<gene>
    <name evidence="5" type="ORF">FHX36_003181</name>
</gene>
<accession>A0A839Y7U0</accession>
<dbReference type="AlphaFoldDB" id="A0A839Y7U0"/>
<dbReference type="Pfam" id="PF00196">
    <property type="entry name" value="GerE"/>
    <property type="match status" value="1"/>
</dbReference>
<evidence type="ECO:0000313" key="5">
    <source>
        <dbReference type="EMBL" id="MBB3677446.1"/>
    </source>
</evidence>
<dbReference type="EMBL" id="JACIBU010000001">
    <property type="protein sequence ID" value="MBB3677446.1"/>
    <property type="molecule type" value="Genomic_DNA"/>
</dbReference>
<evidence type="ECO:0000256" key="3">
    <source>
        <dbReference type="ARBA" id="ARBA00023163"/>
    </source>
</evidence>
<keyword evidence="1" id="KW-0805">Transcription regulation</keyword>
<keyword evidence="2 5" id="KW-0238">DNA-binding</keyword>
<dbReference type="PANTHER" id="PTHR44688:SF16">
    <property type="entry name" value="DNA-BINDING TRANSCRIPTIONAL ACTIVATOR DEVR_DOSR"/>
    <property type="match status" value="1"/>
</dbReference>
<dbReference type="InterPro" id="IPR027417">
    <property type="entry name" value="P-loop_NTPase"/>
</dbReference>
<dbReference type="SMART" id="SM00421">
    <property type="entry name" value="HTH_LUXR"/>
    <property type="match status" value="1"/>
</dbReference>
<dbReference type="PANTHER" id="PTHR44688">
    <property type="entry name" value="DNA-BINDING TRANSCRIPTIONAL ACTIVATOR DEVR_DOSR"/>
    <property type="match status" value="1"/>
</dbReference>
<sequence>MPQGEWVVRPRAGLVAQALAELARPGVVGIAVTGEAGSGKTTLATHVGVAVGARSAVLLVRGTALAAPHPYGALSPYLDGLPDDLGDGPPGPLVVTRVLQQRLRGLGGATAPLVVVDNVDLVDEHSAGVLGALAGSGALRLLVVADDVTTGPDAIVDLWRDGLLGAVVVHPWSDEEVDAAVQARLGGQVSAGVRRHLRESSDGNPMLLRHLLELGVHSGGLVRSHGSWTVDAFRWSAPEAGGLLDAPLARWTAAQRRLLELVALTDHVPLTAVDRLLPPDQLEALQRAGVVVVEPGRAGGVAGPPTARLASPALARAIGQQVPWARRRAVLQTAVELGVGDGDPSAAQELGLAALTLDTGAVLDPALALRAAGTALLQQDAPLALRLAEAVPAGDHEALATVLRSQALRMLGRTDDAVAVLEELRARRWPAMPAGERVLWAIERADTARYAPTPVRETALEVLDSLRTDGPVTDADPEAMLDIAWASLAFSGGRYAELVERLRPVHGAGTSAGVERWAVSGSLLAAALAALGSQQEARAVAADVAEVWHQGQLPPDLSMVVLSGLNVALLTCGEWAVVRDQLALPGPHRDARNGTSDDFGLGLVHVLCGNGHRARPLLRSALAGFVLRDPHRLEGLARAALAWAEALAGDTAAARAELSRYAPTMWLDYDGPVTPQLSLSGARLALGDDVREEVVARGRVLLERGHLGNAAVVLSQAARHGSADAVALLRSMPMHSPGPWMRAARDHAEGVATGDADLLARTAHGLLAAGDAGFAVDAATAALDVPDAGRETVRSAAKVLHLARRQLAGPTAPGAGDAAAGPLTRREREVAERAAQRQSNAEIAAALHLSVRTVESYLQSAFSKLGINSRTELPGALEQLAG</sequence>
<dbReference type="InterPro" id="IPR016032">
    <property type="entry name" value="Sig_transdc_resp-reg_C-effctor"/>
</dbReference>
<name>A0A839Y7U0_9ACTN</name>
<proteinExistence type="predicted"/>
<dbReference type="Gene3D" id="1.10.10.10">
    <property type="entry name" value="Winged helix-like DNA-binding domain superfamily/Winged helix DNA-binding domain"/>
    <property type="match status" value="1"/>
</dbReference>
<dbReference type="InterPro" id="IPR036388">
    <property type="entry name" value="WH-like_DNA-bd_sf"/>
</dbReference>
<feature type="domain" description="HTH luxR-type" evidence="4">
    <location>
        <begin position="816"/>
        <end position="881"/>
    </location>
</feature>
<keyword evidence="3" id="KW-0804">Transcription</keyword>
<dbReference type="SUPFAM" id="SSF52540">
    <property type="entry name" value="P-loop containing nucleoside triphosphate hydrolases"/>
    <property type="match status" value="1"/>
</dbReference>
<dbReference type="GO" id="GO:0003677">
    <property type="term" value="F:DNA binding"/>
    <property type="evidence" value="ECO:0007669"/>
    <property type="project" value="UniProtKB-KW"/>
</dbReference>
<evidence type="ECO:0000259" key="4">
    <source>
        <dbReference type="PROSITE" id="PS50043"/>
    </source>
</evidence>
<protein>
    <submittedName>
        <fullName evidence="5">DNA-binding CsgD family transcriptional regulator</fullName>
    </submittedName>
</protein>
<dbReference type="SUPFAM" id="SSF46894">
    <property type="entry name" value="C-terminal effector domain of the bipartite response regulators"/>
    <property type="match status" value="1"/>
</dbReference>
<dbReference type="InterPro" id="IPR000792">
    <property type="entry name" value="Tscrpt_reg_LuxR_C"/>
</dbReference>
<reference evidence="5 6" key="1">
    <citation type="submission" date="2020-08" db="EMBL/GenBank/DDBJ databases">
        <title>Sequencing the genomes of 1000 actinobacteria strains.</title>
        <authorList>
            <person name="Klenk H.-P."/>
        </authorList>
    </citation>
    <scope>NUCLEOTIDE SEQUENCE [LARGE SCALE GENOMIC DNA]</scope>
    <source>
        <strain evidence="5 6">DSM 16678</strain>
    </source>
</reference>